<dbReference type="Pfam" id="PF17862">
    <property type="entry name" value="AAA_lid_3"/>
    <property type="match status" value="1"/>
</dbReference>
<sequence>MEYPVAKSENLEVTFAGILDRTIGHVEVSLLVFEAENHGDEEHVWRYDEMVLIDADGTEHELGDVVSGETGDAGHLPTDWWTSPKIPRYWTSRCVTDIGQLDSEMAPLEIRHDYKGERFTFELSPKQIEFLRTHPKDFVEGDMEATDFDGPYDIAVVETVTRDGVIIDQGAGGHGTLVAAPSRLSADLEPGSRVALDDGVIAKVLTEKVDTRIRSMETESRPSVGFEDVGGLEDVTQRVREVIEEPLANPDRFTEIGIEPPNGVLLHGPPGTGKTMLAKAVAASTDASFIRMAGSELVRKYVGEGAQMVREVFDVADRRSPAVVFIDEIDAIARQRSAGESSGSEEVQRTLMQLLSVMDGFDNYGNVRVVAATNRFDVLDQAILRPGRFDRLVEVPKPDTAAREQIFQVHLRGVETTSDIDYEELASITDGFTGADIEATCTEAGYTAIRESRKSVTQIDLVGAVQSINAEEQARQKQS</sequence>
<evidence type="ECO:0000313" key="11">
    <source>
        <dbReference type="EMBL" id="SDN27614.1"/>
    </source>
</evidence>
<dbReference type="Gene3D" id="1.10.8.60">
    <property type="match status" value="1"/>
</dbReference>
<dbReference type="SUPFAM" id="SSF52540">
    <property type="entry name" value="P-loop containing nucleoside triphosphate hydrolases"/>
    <property type="match status" value="1"/>
</dbReference>
<reference evidence="11 12" key="1">
    <citation type="submission" date="2016-10" db="EMBL/GenBank/DDBJ databases">
        <authorList>
            <person name="de Groot N.N."/>
        </authorList>
    </citation>
    <scope>NUCLEOTIDE SEQUENCE [LARGE SCALE GENOMIC DNA]</scope>
    <source>
        <strain evidence="12">EB21,IBRC-M 10013,KCTC 4048</strain>
    </source>
</reference>
<evidence type="ECO:0000256" key="6">
    <source>
        <dbReference type="ARBA" id="ARBA00022942"/>
    </source>
</evidence>
<proteinExistence type="inferred from homology"/>
<keyword evidence="8" id="KW-0143">Chaperone</keyword>
<dbReference type="InterPro" id="IPR027417">
    <property type="entry name" value="P-loop_NTPase"/>
</dbReference>
<dbReference type="InterPro" id="IPR041569">
    <property type="entry name" value="AAA_lid_3"/>
</dbReference>
<protein>
    <submittedName>
        <fullName evidence="11">Proteasome regulatory subunit</fullName>
    </submittedName>
</protein>
<dbReference type="PROSITE" id="PS00674">
    <property type="entry name" value="AAA"/>
    <property type="match status" value="1"/>
</dbReference>
<comment type="similarity">
    <text evidence="2 9">Belongs to the AAA ATPase family.</text>
</comment>
<evidence type="ECO:0000256" key="5">
    <source>
        <dbReference type="ARBA" id="ARBA00022840"/>
    </source>
</evidence>
<dbReference type="GO" id="GO:0005524">
    <property type="term" value="F:ATP binding"/>
    <property type="evidence" value="ECO:0007669"/>
    <property type="project" value="UniProtKB-KW"/>
</dbReference>
<dbReference type="GO" id="GO:0016887">
    <property type="term" value="F:ATP hydrolysis activity"/>
    <property type="evidence" value="ECO:0007669"/>
    <property type="project" value="InterPro"/>
</dbReference>
<keyword evidence="5 9" id="KW-0067">ATP-binding</keyword>
<keyword evidence="7" id="KW-0175">Coiled coil</keyword>
<dbReference type="AlphaFoldDB" id="A0A1H0A2X0"/>
<dbReference type="GO" id="GO:0005737">
    <property type="term" value="C:cytoplasm"/>
    <property type="evidence" value="ECO:0007669"/>
    <property type="project" value="UniProtKB-SubCell"/>
</dbReference>
<dbReference type="PANTHER" id="PTHR23073">
    <property type="entry name" value="26S PROTEASOME REGULATORY SUBUNIT"/>
    <property type="match status" value="1"/>
</dbReference>
<evidence type="ECO:0000256" key="4">
    <source>
        <dbReference type="ARBA" id="ARBA00022741"/>
    </source>
</evidence>
<evidence type="ECO:0000256" key="1">
    <source>
        <dbReference type="ARBA" id="ARBA00004496"/>
    </source>
</evidence>
<accession>A0A1H0A2X0</accession>
<dbReference type="RefSeq" id="WP_245707814.1">
    <property type="nucleotide sequence ID" value="NZ_FNIA01000024.1"/>
</dbReference>
<dbReference type="STRING" id="996166.SAMN05192554_12421"/>
<keyword evidence="3" id="KW-0963">Cytoplasm</keyword>
<feature type="domain" description="AAA+ ATPase" evidence="10">
    <location>
        <begin position="260"/>
        <end position="399"/>
    </location>
</feature>
<dbReference type="FunFam" id="3.40.50.300:FF:000033">
    <property type="entry name" value="26S protease regulatory subunit 6B"/>
    <property type="match status" value="1"/>
</dbReference>
<evidence type="ECO:0000313" key="12">
    <source>
        <dbReference type="Proteomes" id="UP000199370"/>
    </source>
</evidence>
<dbReference type="InterPro" id="IPR003959">
    <property type="entry name" value="ATPase_AAA_core"/>
</dbReference>
<dbReference type="InterPro" id="IPR003960">
    <property type="entry name" value="ATPase_AAA_CS"/>
</dbReference>
<dbReference type="Pfam" id="PF00004">
    <property type="entry name" value="AAA"/>
    <property type="match status" value="1"/>
</dbReference>
<comment type="subcellular location">
    <subcellularLocation>
        <location evidence="1">Cytoplasm</location>
    </subcellularLocation>
</comment>
<evidence type="ECO:0000256" key="3">
    <source>
        <dbReference type="ARBA" id="ARBA00022490"/>
    </source>
</evidence>
<keyword evidence="6 11" id="KW-0647">Proteasome</keyword>
<dbReference type="InterPro" id="IPR003593">
    <property type="entry name" value="AAA+_ATPase"/>
</dbReference>
<evidence type="ECO:0000256" key="7">
    <source>
        <dbReference type="ARBA" id="ARBA00023054"/>
    </source>
</evidence>
<organism evidence="11 12">
    <name type="scientific">Haloarchaeobius iranensis</name>
    <dbReference type="NCBI Taxonomy" id="996166"/>
    <lineage>
        <taxon>Archaea</taxon>
        <taxon>Methanobacteriati</taxon>
        <taxon>Methanobacteriota</taxon>
        <taxon>Stenosarchaea group</taxon>
        <taxon>Halobacteria</taxon>
        <taxon>Halobacteriales</taxon>
        <taxon>Halorubellaceae</taxon>
        <taxon>Haloarchaeobius</taxon>
    </lineage>
</organism>
<evidence type="ECO:0000256" key="9">
    <source>
        <dbReference type="RuleBase" id="RU003651"/>
    </source>
</evidence>
<dbReference type="SMART" id="SM00382">
    <property type="entry name" value="AAA"/>
    <property type="match status" value="1"/>
</dbReference>
<dbReference type="GO" id="GO:0000502">
    <property type="term" value="C:proteasome complex"/>
    <property type="evidence" value="ECO:0007669"/>
    <property type="project" value="UniProtKB-KW"/>
</dbReference>
<dbReference type="EMBL" id="FNIA01000024">
    <property type="protein sequence ID" value="SDN27614.1"/>
    <property type="molecule type" value="Genomic_DNA"/>
</dbReference>
<keyword evidence="4 9" id="KW-0547">Nucleotide-binding</keyword>
<evidence type="ECO:0000256" key="8">
    <source>
        <dbReference type="ARBA" id="ARBA00023186"/>
    </source>
</evidence>
<gene>
    <name evidence="11" type="ORF">SAMN05192554_12421</name>
</gene>
<dbReference type="Gene3D" id="3.40.50.300">
    <property type="entry name" value="P-loop containing nucleotide triphosphate hydrolases"/>
    <property type="match status" value="1"/>
</dbReference>
<evidence type="ECO:0000259" key="10">
    <source>
        <dbReference type="SMART" id="SM00382"/>
    </source>
</evidence>
<dbReference type="Proteomes" id="UP000199370">
    <property type="component" value="Unassembled WGS sequence"/>
</dbReference>
<name>A0A1H0A2X0_9EURY</name>
<keyword evidence="12" id="KW-1185">Reference proteome</keyword>
<dbReference type="InterPro" id="IPR050221">
    <property type="entry name" value="26S_Proteasome_ATPase"/>
</dbReference>
<evidence type="ECO:0000256" key="2">
    <source>
        <dbReference type="ARBA" id="ARBA00006914"/>
    </source>
</evidence>